<gene>
    <name evidence="1" type="ORF">AFUS01_LOCUS17945</name>
</gene>
<dbReference type="Proteomes" id="UP000708208">
    <property type="component" value="Unassembled WGS sequence"/>
</dbReference>
<comment type="caution">
    <text evidence="1">The sequence shown here is derived from an EMBL/GenBank/DDBJ whole genome shotgun (WGS) entry which is preliminary data.</text>
</comment>
<evidence type="ECO:0000313" key="2">
    <source>
        <dbReference type="Proteomes" id="UP000708208"/>
    </source>
</evidence>
<proteinExistence type="predicted"/>
<name>A0A8J2NWI1_9HEXA</name>
<accession>A0A8J2NWI1</accession>
<dbReference type="EMBL" id="CAJVCH010175401">
    <property type="protein sequence ID" value="CAG7729213.1"/>
    <property type="molecule type" value="Genomic_DNA"/>
</dbReference>
<organism evidence="1 2">
    <name type="scientific">Allacma fusca</name>
    <dbReference type="NCBI Taxonomy" id="39272"/>
    <lineage>
        <taxon>Eukaryota</taxon>
        <taxon>Metazoa</taxon>
        <taxon>Ecdysozoa</taxon>
        <taxon>Arthropoda</taxon>
        <taxon>Hexapoda</taxon>
        <taxon>Collembola</taxon>
        <taxon>Symphypleona</taxon>
        <taxon>Sminthuridae</taxon>
        <taxon>Allacma</taxon>
    </lineage>
</organism>
<dbReference type="AlphaFoldDB" id="A0A8J2NWI1"/>
<keyword evidence="2" id="KW-1185">Reference proteome</keyword>
<evidence type="ECO:0000313" key="1">
    <source>
        <dbReference type="EMBL" id="CAG7729213.1"/>
    </source>
</evidence>
<protein>
    <submittedName>
        <fullName evidence="1">Uncharacterized protein</fullName>
    </submittedName>
</protein>
<reference evidence="1" key="1">
    <citation type="submission" date="2021-06" db="EMBL/GenBank/DDBJ databases">
        <authorList>
            <person name="Hodson N. C."/>
            <person name="Mongue J. A."/>
            <person name="Jaron S. K."/>
        </authorList>
    </citation>
    <scope>NUCLEOTIDE SEQUENCE</scope>
</reference>
<sequence>MVYIFTVDRLSQLKQDGVKLVKLDTSKHIPVSLHLSPAEVKIFAGHTLNLLRTKCHNVDSLKIHQIQRYISQRHSAKIDQAVGRRKDFNSVLGSIRTCSSTTDYRQILSQQNTFLHTVFKNLEELGIPPFYVGTMMSFFQYLKDKINPIAEIFKQRKENQKNSRSPSIFDASDDRPGEDRFARFLDDLVLLYSKSCHSSQNLIFLFKGASKDFFSYLTVDKITTQKAADFYLTSDFLQNITTCVQNFL</sequence>